<dbReference type="Proteomes" id="UP000544134">
    <property type="component" value="Unassembled WGS sequence"/>
</dbReference>
<keyword evidence="2" id="KW-1185">Reference proteome</keyword>
<organism evidence="1 2">
    <name type="scientific">Paraburkholderia polaris</name>
    <dbReference type="NCBI Taxonomy" id="2728848"/>
    <lineage>
        <taxon>Bacteria</taxon>
        <taxon>Pseudomonadati</taxon>
        <taxon>Pseudomonadota</taxon>
        <taxon>Betaproteobacteria</taxon>
        <taxon>Burkholderiales</taxon>
        <taxon>Burkholderiaceae</taxon>
        <taxon>Paraburkholderia</taxon>
    </lineage>
</organism>
<dbReference type="EMBL" id="JABBGJ010000017">
    <property type="protein sequence ID" value="NML99652.1"/>
    <property type="molecule type" value="Genomic_DNA"/>
</dbReference>
<evidence type="ECO:0008006" key="3">
    <source>
        <dbReference type="Google" id="ProtNLM"/>
    </source>
</evidence>
<reference evidence="1 2" key="1">
    <citation type="submission" date="2020-04" db="EMBL/GenBank/DDBJ databases">
        <title>Paraburkholderia sp. RP-4-7 isolated from soil.</title>
        <authorList>
            <person name="Dahal R.H."/>
        </authorList>
    </citation>
    <scope>NUCLEOTIDE SEQUENCE [LARGE SCALE GENOMIC DNA]</scope>
    <source>
        <strain evidence="1 2">RP-4-7</strain>
    </source>
</reference>
<evidence type="ECO:0000313" key="1">
    <source>
        <dbReference type="EMBL" id="NML99652.1"/>
    </source>
</evidence>
<accession>A0A848IEQ5</accession>
<name>A0A848IEQ5_9BURK</name>
<comment type="caution">
    <text evidence="1">The sequence shown here is derived from an EMBL/GenBank/DDBJ whole genome shotgun (WGS) entry which is preliminary data.</text>
</comment>
<dbReference type="RefSeq" id="WP_169486626.1">
    <property type="nucleotide sequence ID" value="NZ_JABBGJ010000017.1"/>
</dbReference>
<sequence>MTTYVIANNVNTQLASAISSASTTIALSSAANLPTLSAGQIMPLTLNDASTGLNYEIVYVTAISGSSLTVTRAQEGTSALNWNVGDYAYCAFTVGTTAVSTGNPSNTFQVAPGTASQHAVQLGQALGLGQSWTVLTGSRAAGTTYTNSTSKPIFVMATVSIASGGTASISVNGVVASTTGGPVSPGMAAWVGAVVPPGQSYVVSLSGTPVPTLTAWAELR</sequence>
<proteinExistence type="predicted"/>
<gene>
    <name evidence="1" type="ORF">HHL24_17130</name>
</gene>
<evidence type="ECO:0000313" key="2">
    <source>
        <dbReference type="Proteomes" id="UP000544134"/>
    </source>
</evidence>
<dbReference type="AlphaFoldDB" id="A0A848IEQ5"/>
<protein>
    <recommendedName>
        <fullName evidence="3">Phage tail protein</fullName>
    </recommendedName>
</protein>